<dbReference type="SUPFAM" id="SSF47090">
    <property type="entry name" value="PGBD-like"/>
    <property type="match status" value="1"/>
</dbReference>
<accession>A0ABV0KR98</accession>
<feature type="domain" description="Peptidoglycan binding-like" evidence="1">
    <location>
        <begin position="79"/>
        <end position="115"/>
    </location>
</feature>
<dbReference type="InterPro" id="IPR036366">
    <property type="entry name" value="PGBDSf"/>
</dbReference>
<dbReference type="Proteomes" id="UP001476950">
    <property type="component" value="Unassembled WGS sequence"/>
</dbReference>
<evidence type="ECO:0000259" key="1">
    <source>
        <dbReference type="Pfam" id="PF01471"/>
    </source>
</evidence>
<gene>
    <name evidence="2" type="ORF">NDI38_25665</name>
</gene>
<evidence type="ECO:0000313" key="3">
    <source>
        <dbReference type="Proteomes" id="UP001476950"/>
    </source>
</evidence>
<protein>
    <submittedName>
        <fullName evidence="2">Peptidoglycan-binding protein</fullName>
    </submittedName>
</protein>
<name>A0ABV0KR98_9CYAN</name>
<organism evidence="2 3">
    <name type="scientific">Stenomitos frigidus AS-A4</name>
    <dbReference type="NCBI Taxonomy" id="2933935"/>
    <lineage>
        <taxon>Bacteria</taxon>
        <taxon>Bacillati</taxon>
        <taxon>Cyanobacteriota</taxon>
        <taxon>Cyanophyceae</taxon>
        <taxon>Leptolyngbyales</taxon>
        <taxon>Leptolyngbyaceae</taxon>
        <taxon>Stenomitos</taxon>
    </lineage>
</organism>
<dbReference type="Pfam" id="PF01471">
    <property type="entry name" value="PG_binding_1"/>
    <property type="match status" value="1"/>
</dbReference>
<dbReference type="InterPro" id="IPR036365">
    <property type="entry name" value="PGBD-like_sf"/>
</dbReference>
<reference evidence="2 3" key="1">
    <citation type="submission" date="2022-04" db="EMBL/GenBank/DDBJ databases">
        <title>Positive selection, recombination, and allopatry shape intraspecific diversity of widespread and dominant cyanobacteria.</title>
        <authorList>
            <person name="Wei J."/>
            <person name="Shu W."/>
            <person name="Hu C."/>
        </authorList>
    </citation>
    <scope>NUCLEOTIDE SEQUENCE [LARGE SCALE GENOMIC DNA]</scope>
    <source>
        <strain evidence="2 3">AS-A4</strain>
    </source>
</reference>
<sequence length="269" mass="26880">METLAFLHAAIAHEDPTPDPTIVAFENIDLKASTSLAMGFVAAGIVAATLSHADQAEAAIYYGQRGSGVSSLQSALGVSRDGIFGPQTLSAVRTFQANRGLAVDGIAGPATLSALGLVATLGPGGSNGGPVPVSGGAYVTAGSGLIVRNSPAGYQISSLGYGARVGLTGARQYAAGRNWSQLSSGGWVASAYLSTSGNNGGTTVPIGSGAYVNAGSGLLVRNAPGGYVISSRGYGQRVALTGAEQFANGYTWAQLSGGGWVAKDYLSFN</sequence>
<proteinExistence type="predicted"/>
<dbReference type="RefSeq" id="WP_190451773.1">
    <property type="nucleotide sequence ID" value="NZ_JAMPLM010000043.1"/>
</dbReference>
<dbReference type="Gene3D" id="1.10.101.10">
    <property type="entry name" value="PGBD-like superfamily/PGBD"/>
    <property type="match status" value="1"/>
</dbReference>
<evidence type="ECO:0000313" key="2">
    <source>
        <dbReference type="EMBL" id="MEP1061763.1"/>
    </source>
</evidence>
<keyword evidence="3" id="KW-1185">Reference proteome</keyword>
<dbReference type="InterPro" id="IPR002477">
    <property type="entry name" value="Peptidoglycan-bd-like"/>
</dbReference>
<comment type="caution">
    <text evidence="2">The sequence shown here is derived from an EMBL/GenBank/DDBJ whole genome shotgun (WGS) entry which is preliminary data.</text>
</comment>
<dbReference type="EMBL" id="JAMPLM010000043">
    <property type="protein sequence ID" value="MEP1061763.1"/>
    <property type="molecule type" value="Genomic_DNA"/>
</dbReference>